<keyword evidence="2" id="KW-0819">tRNA processing</keyword>
<feature type="domain" description="tRNA(Ile)-lysidine/2-thiocytidine synthase N-terminal" evidence="5">
    <location>
        <begin position="1"/>
        <end position="69"/>
    </location>
</feature>
<dbReference type="PANTHER" id="PTHR43033">
    <property type="entry name" value="TRNA(ILE)-LYSIDINE SYNTHASE-RELATED"/>
    <property type="match status" value="1"/>
</dbReference>
<comment type="caution">
    <text evidence="6">The sequence shown here is derived from an EMBL/GenBank/DDBJ whole genome shotgun (WGS) entry which is preliminary data.</text>
</comment>
<dbReference type="InterPro" id="IPR012094">
    <property type="entry name" value="tRNA_Ile_lys_synt"/>
</dbReference>
<dbReference type="SUPFAM" id="SSF52402">
    <property type="entry name" value="Adenine nucleotide alpha hydrolases-like"/>
    <property type="match status" value="1"/>
</dbReference>
<name>K1TD17_9ZZZZ</name>
<dbReference type="GO" id="GO:0008033">
    <property type="term" value="P:tRNA processing"/>
    <property type="evidence" value="ECO:0007669"/>
    <property type="project" value="UniProtKB-KW"/>
</dbReference>
<keyword evidence="1" id="KW-0436">Ligase</keyword>
<keyword evidence="4" id="KW-0067">ATP-binding</keyword>
<dbReference type="InterPro" id="IPR014729">
    <property type="entry name" value="Rossmann-like_a/b/a_fold"/>
</dbReference>
<evidence type="ECO:0000313" key="6">
    <source>
        <dbReference type="EMBL" id="EKC67608.1"/>
    </source>
</evidence>
<dbReference type="Pfam" id="PF01171">
    <property type="entry name" value="ATP_bind_3"/>
    <property type="match status" value="1"/>
</dbReference>
<proteinExistence type="predicted"/>
<dbReference type="PANTHER" id="PTHR43033:SF1">
    <property type="entry name" value="TRNA(ILE)-LYSIDINE SYNTHASE-RELATED"/>
    <property type="match status" value="1"/>
</dbReference>
<dbReference type="GO" id="GO:0005524">
    <property type="term" value="F:ATP binding"/>
    <property type="evidence" value="ECO:0007669"/>
    <property type="project" value="UniProtKB-KW"/>
</dbReference>
<evidence type="ECO:0000256" key="2">
    <source>
        <dbReference type="ARBA" id="ARBA00022694"/>
    </source>
</evidence>
<dbReference type="GO" id="GO:0016879">
    <property type="term" value="F:ligase activity, forming carbon-nitrogen bonds"/>
    <property type="evidence" value="ECO:0007669"/>
    <property type="project" value="InterPro"/>
</dbReference>
<organism evidence="6">
    <name type="scientific">human gut metagenome</name>
    <dbReference type="NCBI Taxonomy" id="408170"/>
    <lineage>
        <taxon>unclassified sequences</taxon>
        <taxon>metagenomes</taxon>
        <taxon>organismal metagenomes</taxon>
    </lineage>
</organism>
<dbReference type="AlphaFoldDB" id="K1TD17"/>
<gene>
    <name evidence="6" type="ORF">LEA_09213</name>
</gene>
<feature type="non-terminal residue" evidence="6">
    <location>
        <position position="1"/>
    </location>
</feature>
<dbReference type="Gene3D" id="3.40.50.620">
    <property type="entry name" value="HUPs"/>
    <property type="match status" value="1"/>
</dbReference>
<evidence type="ECO:0000256" key="4">
    <source>
        <dbReference type="ARBA" id="ARBA00022840"/>
    </source>
</evidence>
<dbReference type="InterPro" id="IPR011063">
    <property type="entry name" value="TilS/TtcA_N"/>
</dbReference>
<protein>
    <submittedName>
        <fullName evidence="6">Protein containing PP-loop domain protein</fullName>
    </submittedName>
</protein>
<evidence type="ECO:0000256" key="3">
    <source>
        <dbReference type="ARBA" id="ARBA00022741"/>
    </source>
</evidence>
<sequence length="268" mass="30431">DSIETFFINLLRGTGLRGLTGITTHAGKLIRPLMFASRKDILEYAVAQHIPYREDSSNRSTKYLRNKIRLGLVPRIKEISPKFTDLMRQNIGRLTDAQLFINHGIQRIREEVITTENGIDTIHIDRIDRAFPLNFVIFELLNSTYSFKGDVSDALVRALEQNSGTGKRFYSKSHVAYIDRGRIMVTPIPADDPCQVQVEAGAPRCYCGNSVLYFELRDIDDIQGFGVPEHIAQVDADKLKYPLTVRRWQEGDWFIPTACPAARRSATT</sequence>
<keyword evidence="3" id="KW-0547">Nucleotide-binding</keyword>
<evidence type="ECO:0000256" key="1">
    <source>
        <dbReference type="ARBA" id="ARBA00022598"/>
    </source>
</evidence>
<reference evidence="6" key="1">
    <citation type="journal article" date="2013" name="Environ. Microbiol.">
        <title>Microbiota from the distal guts of lean and obese adolescents exhibit partial functional redundancy besides clear differences in community structure.</title>
        <authorList>
            <person name="Ferrer M."/>
            <person name="Ruiz A."/>
            <person name="Lanza F."/>
            <person name="Haange S.B."/>
            <person name="Oberbach A."/>
            <person name="Till H."/>
            <person name="Bargiela R."/>
            <person name="Campoy C."/>
            <person name="Segura M.T."/>
            <person name="Richter M."/>
            <person name="von Bergen M."/>
            <person name="Seifert J."/>
            <person name="Suarez A."/>
        </authorList>
    </citation>
    <scope>NUCLEOTIDE SEQUENCE</scope>
</reference>
<dbReference type="EMBL" id="AJWY01006163">
    <property type="protein sequence ID" value="EKC67608.1"/>
    <property type="molecule type" value="Genomic_DNA"/>
</dbReference>
<evidence type="ECO:0000259" key="5">
    <source>
        <dbReference type="Pfam" id="PF01171"/>
    </source>
</evidence>
<accession>K1TD17</accession>